<dbReference type="GO" id="GO:0004519">
    <property type="term" value="F:endonuclease activity"/>
    <property type="evidence" value="ECO:0007669"/>
    <property type="project" value="UniProtKB-KW"/>
</dbReference>
<dbReference type="OrthoDB" id="3964845at2"/>
<keyword evidence="3" id="KW-0378">Hydrolase</keyword>
<gene>
    <name evidence="3" type="ORF">EV186_102437</name>
</gene>
<accession>A0A4R6SGU4</accession>
<dbReference type="Gene3D" id="3.40.1350.10">
    <property type="match status" value="1"/>
</dbReference>
<dbReference type="Pfam" id="PF04471">
    <property type="entry name" value="Mrr_cat"/>
    <property type="match status" value="1"/>
</dbReference>
<evidence type="ECO:0000256" key="1">
    <source>
        <dbReference type="SAM" id="MobiDB-lite"/>
    </source>
</evidence>
<feature type="region of interest" description="Disordered" evidence="1">
    <location>
        <begin position="42"/>
        <end position="77"/>
    </location>
</feature>
<proteinExistence type="predicted"/>
<dbReference type="InterPro" id="IPR011856">
    <property type="entry name" value="tRNA_endonuc-like_dom_sf"/>
</dbReference>
<dbReference type="GO" id="GO:0003677">
    <property type="term" value="F:DNA binding"/>
    <property type="evidence" value="ECO:0007669"/>
    <property type="project" value="InterPro"/>
</dbReference>
<evidence type="ECO:0000313" key="3">
    <source>
        <dbReference type="EMBL" id="TDQ00576.1"/>
    </source>
</evidence>
<dbReference type="SUPFAM" id="SSF52980">
    <property type="entry name" value="Restriction endonuclease-like"/>
    <property type="match status" value="1"/>
</dbReference>
<reference evidence="3 4" key="1">
    <citation type="submission" date="2019-03" db="EMBL/GenBank/DDBJ databases">
        <title>Genomic Encyclopedia of Type Strains, Phase IV (KMG-IV): sequencing the most valuable type-strain genomes for metagenomic binning, comparative biology and taxonomic classification.</title>
        <authorList>
            <person name="Goeker M."/>
        </authorList>
    </citation>
    <scope>NUCLEOTIDE SEQUENCE [LARGE SCALE GENOMIC DNA]</scope>
    <source>
        <strain evidence="3 4">DSM 45361</strain>
    </source>
</reference>
<feature type="domain" description="Restriction endonuclease type IV Mrr" evidence="2">
    <location>
        <begin position="101"/>
        <end position="209"/>
    </location>
</feature>
<name>A0A4R6SGU4_LABRH</name>
<sequence>MSSPQRHRLRKIRAGGWATGSRSGSSADHLSRIDLTVVTAAAASDHDSQSTRRWTASAGAHARRRQVAQNGRAGRCENDPVVDTSRERLDVIERLSPARRGRELEQFVADLLRQHHFTVRPNAGTARPRQTDVLASRGSEWYLVECKWRSDKANIDDVDSVRSRLNRIDHSVVGVLISMPGFTGTVLHDVGHHRKQPILLISRDELVRLAQGMESLPRLLWRKKEALVADGTVLLDEPTRKGGRARRRMVLPPAESQFISVDGTQSPVVQCGGTFGQVVFVQQLENIDWVPAAGLGVTLDVAPSVLNERELRDLVDHLADLGWATADARWNIQQSTRNWHGVGCAAFANELPKWRQRADIPEAHHSEEICYVDRCDGGFYSLTATLAAHGSRSSLFARVSFQLQGIPLDNGPLLELCKSIGVHESLYFRPRANESVKRHHFADAQVANVQPIHHFVTTSREPEDPVQEWVTGIVIINPFHEKHGDSPTKHLPDGATSLRHREQLVCDLRHHHPYLGRHEYSYRFTGFELAHTSDATVCRPIVDWTRNKTTPHDADTAADRF</sequence>
<dbReference type="Proteomes" id="UP000295444">
    <property type="component" value="Unassembled WGS sequence"/>
</dbReference>
<keyword evidence="4" id="KW-1185">Reference proteome</keyword>
<dbReference type="InterPro" id="IPR011335">
    <property type="entry name" value="Restrct_endonuc-II-like"/>
</dbReference>
<feature type="compositionally biased region" description="Basic residues" evidence="1">
    <location>
        <begin position="1"/>
        <end position="13"/>
    </location>
</feature>
<keyword evidence="3" id="KW-0540">Nuclease</keyword>
<dbReference type="AlphaFoldDB" id="A0A4R6SGU4"/>
<comment type="caution">
    <text evidence="3">The sequence shown here is derived from an EMBL/GenBank/DDBJ whole genome shotgun (WGS) entry which is preliminary data.</text>
</comment>
<evidence type="ECO:0000313" key="4">
    <source>
        <dbReference type="Proteomes" id="UP000295444"/>
    </source>
</evidence>
<organism evidence="3 4">
    <name type="scientific">Labedaea rhizosphaerae</name>
    <dbReference type="NCBI Taxonomy" id="598644"/>
    <lineage>
        <taxon>Bacteria</taxon>
        <taxon>Bacillati</taxon>
        <taxon>Actinomycetota</taxon>
        <taxon>Actinomycetes</taxon>
        <taxon>Pseudonocardiales</taxon>
        <taxon>Pseudonocardiaceae</taxon>
        <taxon>Labedaea</taxon>
    </lineage>
</organism>
<dbReference type="EMBL" id="SNXZ01000002">
    <property type="protein sequence ID" value="TDQ00576.1"/>
    <property type="molecule type" value="Genomic_DNA"/>
</dbReference>
<evidence type="ECO:0000259" key="2">
    <source>
        <dbReference type="Pfam" id="PF04471"/>
    </source>
</evidence>
<dbReference type="GO" id="GO:0009307">
    <property type="term" value="P:DNA restriction-modification system"/>
    <property type="evidence" value="ECO:0007669"/>
    <property type="project" value="InterPro"/>
</dbReference>
<keyword evidence="3" id="KW-0255">Endonuclease</keyword>
<feature type="region of interest" description="Disordered" evidence="1">
    <location>
        <begin position="1"/>
        <end position="28"/>
    </location>
</feature>
<dbReference type="InterPro" id="IPR007560">
    <property type="entry name" value="Restrct_endonuc_IV_Mrr"/>
</dbReference>
<protein>
    <submittedName>
        <fullName evidence="3">Restriction endonuclease</fullName>
    </submittedName>
</protein>